<evidence type="ECO:0000256" key="4">
    <source>
        <dbReference type="ARBA" id="ARBA00022729"/>
    </source>
</evidence>
<dbReference type="AlphaFoldDB" id="A0AAN8PFS6"/>
<evidence type="ECO:0000256" key="3">
    <source>
        <dbReference type="ARBA" id="ARBA00022723"/>
    </source>
</evidence>
<evidence type="ECO:0000256" key="2">
    <source>
        <dbReference type="ARBA" id="ARBA00008779"/>
    </source>
</evidence>
<evidence type="ECO:0000256" key="5">
    <source>
        <dbReference type="ARBA" id="ARBA00022801"/>
    </source>
</evidence>
<dbReference type="SUPFAM" id="SSF53649">
    <property type="entry name" value="Alkaline phosphatase-like"/>
    <property type="match status" value="1"/>
</dbReference>
<organism evidence="9 10">
    <name type="scientific">Patella caerulea</name>
    <name type="common">Rayed Mediterranean limpet</name>
    <dbReference type="NCBI Taxonomy" id="87958"/>
    <lineage>
        <taxon>Eukaryota</taxon>
        <taxon>Metazoa</taxon>
        <taxon>Spiralia</taxon>
        <taxon>Lophotrochozoa</taxon>
        <taxon>Mollusca</taxon>
        <taxon>Gastropoda</taxon>
        <taxon>Patellogastropoda</taxon>
        <taxon>Patelloidea</taxon>
        <taxon>Patellidae</taxon>
        <taxon>Patella</taxon>
    </lineage>
</organism>
<keyword evidence="3" id="KW-0479">Metal-binding</keyword>
<proteinExistence type="inferred from homology"/>
<protein>
    <recommendedName>
        <fullName evidence="8">Sulfatase N-terminal domain-containing protein</fullName>
    </recommendedName>
</protein>
<keyword evidence="4 7" id="KW-0732">Signal</keyword>
<comment type="cofactor">
    <cofactor evidence="1">
        <name>Ca(2+)</name>
        <dbReference type="ChEBI" id="CHEBI:29108"/>
    </cofactor>
</comment>
<dbReference type="PROSITE" id="PS00149">
    <property type="entry name" value="SULFATASE_2"/>
    <property type="match status" value="1"/>
</dbReference>
<keyword evidence="6" id="KW-0106">Calcium</keyword>
<keyword evidence="10" id="KW-1185">Reference proteome</keyword>
<dbReference type="Pfam" id="PF00884">
    <property type="entry name" value="Sulfatase"/>
    <property type="match status" value="1"/>
</dbReference>
<dbReference type="InterPro" id="IPR024607">
    <property type="entry name" value="Sulfatase_CS"/>
</dbReference>
<comment type="similarity">
    <text evidence="2">Belongs to the sulfatase family.</text>
</comment>
<sequence length="501" mass="56096">MDGNSIVGFYILLSIALYVQGAKKNVLFLVADDFRPNIGVYQGLNLGPNHTPNLDTLASQSMVMKQAYVQYAVCGPSRSSFLTGRRPDTTHVYDLETYFRNVGGNFTTIPQYFKNHGYTSVGIGKIFHPGLSSNYDDPISWSKNYHVSQAHHYGHSRHSHSWRAVPDIERQQFPLVDEMISTQAKKSLNELATAGQPFFLAVGFHKPHLPFLFPQKFLSDIPVSMVDLPTNAYAPVDMPDKAWNNYAELRVFNDIAVFNATGNPNTTLPDNVVKDLRRAYFSAVSYMDSLVGEVLSELKNLNLMNDTIISFVGDHGYSLGEHGLWTKHTTFEDAVHAPMMLRVPGLTDHGVVTNQLVEFVDLFPTLVDAARLPKLKICPEESTHVSVCTEGKSMLPLMTSPNGPWKMAAFSQNKRGKGIMGYTVRTDQYRYTEWTRFNGAPVFKPNYSRSLVGVELYDHVKDPQENVNLAHHHDKTDAVASLKKILHSGWRSKDTNPGIIG</sequence>
<gene>
    <name evidence="9" type="ORF">SNE40_012757</name>
</gene>
<evidence type="ECO:0000313" key="9">
    <source>
        <dbReference type="EMBL" id="KAK6177882.1"/>
    </source>
</evidence>
<dbReference type="PROSITE" id="PS00523">
    <property type="entry name" value="SULFATASE_1"/>
    <property type="match status" value="1"/>
</dbReference>
<dbReference type="InterPro" id="IPR000917">
    <property type="entry name" value="Sulfatase_N"/>
</dbReference>
<feature type="signal peptide" evidence="7">
    <location>
        <begin position="1"/>
        <end position="21"/>
    </location>
</feature>
<dbReference type="InterPro" id="IPR017850">
    <property type="entry name" value="Alkaline_phosphatase_core_sf"/>
</dbReference>
<evidence type="ECO:0000256" key="1">
    <source>
        <dbReference type="ARBA" id="ARBA00001913"/>
    </source>
</evidence>
<dbReference type="PANTHER" id="PTHR45953:SF1">
    <property type="entry name" value="IDURONATE 2-SULFATASE"/>
    <property type="match status" value="1"/>
</dbReference>
<evidence type="ECO:0000256" key="7">
    <source>
        <dbReference type="SAM" id="SignalP"/>
    </source>
</evidence>
<comment type="caution">
    <text evidence="9">The sequence shown here is derived from an EMBL/GenBank/DDBJ whole genome shotgun (WGS) entry which is preliminary data.</text>
</comment>
<dbReference type="PANTHER" id="PTHR45953">
    <property type="entry name" value="IDURONATE 2-SULFATASE"/>
    <property type="match status" value="1"/>
</dbReference>
<feature type="chain" id="PRO_5042919661" description="Sulfatase N-terminal domain-containing protein" evidence="7">
    <location>
        <begin position="22"/>
        <end position="501"/>
    </location>
</feature>
<dbReference type="CDD" id="cd16030">
    <property type="entry name" value="iduronate-2-sulfatase"/>
    <property type="match status" value="1"/>
</dbReference>
<dbReference type="EMBL" id="JAZGQO010000009">
    <property type="protein sequence ID" value="KAK6177882.1"/>
    <property type="molecule type" value="Genomic_DNA"/>
</dbReference>
<dbReference type="Gene3D" id="3.40.720.10">
    <property type="entry name" value="Alkaline Phosphatase, subunit A"/>
    <property type="match status" value="1"/>
</dbReference>
<dbReference type="GO" id="GO:0004423">
    <property type="term" value="F:iduronate-2-sulfatase activity"/>
    <property type="evidence" value="ECO:0007669"/>
    <property type="project" value="InterPro"/>
</dbReference>
<evidence type="ECO:0000256" key="6">
    <source>
        <dbReference type="ARBA" id="ARBA00022837"/>
    </source>
</evidence>
<dbReference type="GO" id="GO:0005737">
    <property type="term" value="C:cytoplasm"/>
    <property type="evidence" value="ECO:0007669"/>
    <property type="project" value="TreeGrafter"/>
</dbReference>
<reference evidence="9 10" key="1">
    <citation type="submission" date="2024-01" db="EMBL/GenBank/DDBJ databases">
        <title>The genome of the rayed Mediterranean limpet Patella caerulea (Linnaeus, 1758).</title>
        <authorList>
            <person name="Anh-Thu Weber A."/>
            <person name="Halstead-Nussloch G."/>
        </authorList>
    </citation>
    <scope>NUCLEOTIDE SEQUENCE [LARGE SCALE GENOMIC DNA]</scope>
    <source>
        <strain evidence="9">AATW-2023a</strain>
        <tissue evidence="9">Whole specimen</tissue>
    </source>
</reference>
<accession>A0AAN8PFS6</accession>
<dbReference type="Proteomes" id="UP001347796">
    <property type="component" value="Unassembled WGS sequence"/>
</dbReference>
<evidence type="ECO:0000259" key="8">
    <source>
        <dbReference type="Pfam" id="PF00884"/>
    </source>
</evidence>
<dbReference type="GO" id="GO:0046872">
    <property type="term" value="F:metal ion binding"/>
    <property type="evidence" value="ECO:0007669"/>
    <property type="project" value="UniProtKB-KW"/>
</dbReference>
<keyword evidence="5" id="KW-0378">Hydrolase</keyword>
<evidence type="ECO:0000313" key="10">
    <source>
        <dbReference type="Proteomes" id="UP001347796"/>
    </source>
</evidence>
<dbReference type="InterPro" id="IPR035874">
    <property type="entry name" value="IDS"/>
</dbReference>
<feature type="domain" description="Sulfatase N-terminal" evidence="8">
    <location>
        <begin position="24"/>
        <end position="370"/>
    </location>
</feature>
<name>A0AAN8PFS6_PATCE</name>